<evidence type="ECO:0000313" key="5">
    <source>
        <dbReference type="Proteomes" id="UP000198755"/>
    </source>
</evidence>
<reference evidence="4 5" key="1">
    <citation type="submission" date="2016-10" db="EMBL/GenBank/DDBJ databases">
        <authorList>
            <person name="de Groot N.N."/>
        </authorList>
    </citation>
    <scope>NUCLEOTIDE SEQUENCE [LARGE SCALE GENOMIC DNA]</scope>
    <source>
        <strain evidence="4 5">NE2</strain>
    </source>
</reference>
<dbReference type="PANTHER" id="PTHR33755:SF9">
    <property type="entry name" value="TOXIN PARE1"/>
    <property type="match status" value="1"/>
</dbReference>
<keyword evidence="5" id="KW-1185">Reference proteome</keyword>
<dbReference type="RefSeq" id="WP_091681906.1">
    <property type="nucleotide sequence ID" value="NZ_FOSN01000008.1"/>
</dbReference>
<dbReference type="STRING" id="1612308.SAMN05444581_10833"/>
<sequence>MSEYRLTQDADDDLLKLFLYGFETFGLAQAEAYRQDMTRCFQLLADNPRLGRKADEFAPGARRHEHANHVIFYDEQRDGVLIIGIVHERSLRRLGGAKTDR</sequence>
<dbReference type="PIRSF" id="PIRSF029218">
    <property type="entry name" value="ParE"/>
    <property type="match status" value="1"/>
</dbReference>
<gene>
    <name evidence="4" type="ORF">SAMN05444581_10833</name>
</gene>
<dbReference type="InterPro" id="IPR007712">
    <property type="entry name" value="RelE/ParE_toxin"/>
</dbReference>
<protein>
    <recommendedName>
        <fullName evidence="3">Toxin</fullName>
    </recommendedName>
</protein>
<dbReference type="Proteomes" id="UP000198755">
    <property type="component" value="Unassembled WGS sequence"/>
</dbReference>
<evidence type="ECO:0000256" key="1">
    <source>
        <dbReference type="ARBA" id="ARBA00006226"/>
    </source>
</evidence>
<proteinExistence type="inferred from homology"/>
<dbReference type="EMBL" id="FOSN01000008">
    <property type="protein sequence ID" value="SFK44773.1"/>
    <property type="molecule type" value="Genomic_DNA"/>
</dbReference>
<dbReference type="InterPro" id="IPR035093">
    <property type="entry name" value="RelE/ParE_toxin_dom_sf"/>
</dbReference>
<organism evidence="4 5">
    <name type="scientific">Methylocapsa palsarum</name>
    <dbReference type="NCBI Taxonomy" id="1612308"/>
    <lineage>
        <taxon>Bacteria</taxon>
        <taxon>Pseudomonadati</taxon>
        <taxon>Pseudomonadota</taxon>
        <taxon>Alphaproteobacteria</taxon>
        <taxon>Hyphomicrobiales</taxon>
        <taxon>Beijerinckiaceae</taxon>
        <taxon>Methylocapsa</taxon>
    </lineage>
</organism>
<accession>A0A1I3ZL27</accession>
<dbReference type="Pfam" id="PF05016">
    <property type="entry name" value="ParE_toxin"/>
    <property type="match status" value="1"/>
</dbReference>
<name>A0A1I3ZL27_9HYPH</name>
<dbReference type="InterPro" id="IPR051803">
    <property type="entry name" value="TA_system_RelE-like_toxin"/>
</dbReference>
<comment type="similarity">
    <text evidence="1 3">Belongs to the RelE toxin family.</text>
</comment>
<dbReference type="InterPro" id="IPR028344">
    <property type="entry name" value="ParE1/4"/>
</dbReference>
<dbReference type="OrthoDB" id="5457915at2"/>
<evidence type="ECO:0000313" key="4">
    <source>
        <dbReference type="EMBL" id="SFK44773.1"/>
    </source>
</evidence>
<dbReference type="PANTHER" id="PTHR33755">
    <property type="entry name" value="TOXIN PARE1-RELATED"/>
    <property type="match status" value="1"/>
</dbReference>
<evidence type="ECO:0000256" key="2">
    <source>
        <dbReference type="ARBA" id="ARBA00022649"/>
    </source>
</evidence>
<evidence type="ECO:0000256" key="3">
    <source>
        <dbReference type="PIRNR" id="PIRNR029218"/>
    </source>
</evidence>
<dbReference type="AlphaFoldDB" id="A0A1I3ZL27"/>
<keyword evidence="2" id="KW-1277">Toxin-antitoxin system</keyword>
<dbReference type="Gene3D" id="3.30.2310.20">
    <property type="entry name" value="RelE-like"/>
    <property type="match status" value="1"/>
</dbReference>